<dbReference type="Proteomes" id="UP000597617">
    <property type="component" value="Unassembled WGS sequence"/>
</dbReference>
<accession>A0ABS0INI1</accession>
<dbReference type="Pfam" id="PF13021">
    <property type="entry name" value="DUF3885"/>
    <property type="match status" value="1"/>
</dbReference>
<protein>
    <submittedName>
        <fullName evidence="2">DUF3885 domain-containing protein</fullName>
    </submittedName>
</protein>
<organism evidence="2 3">
    <name type="scientific">Hymenobacter jeongseonensis</name>
    <dbReference type="NCBI Taxonomy" id="2791027"/>
    <lineage>
        <taxon>Bacteria</taxon>
        <taxon>Pseudomonadati</taxon>
        <taxon>Bacteroidota</taxon>
        <taxon>Cytophagia</taxon>
        <taxon>Cytophagales</taxon>
        <taxon>Hymenobacteraceae</taxon>
        <taxon>Hymenobacter</taxon>
    </lineage>
</organism>
<dbReference type="EMBL" id="JADQDQ010000022">
    <property type="protein sequence ID" value="MBF9239935.1"/>
    <property type="molecule type" value="Genomic_DNA"/>
</dbReference>
<sequence length="224" mass="25823">MKAELQGYLQQTFGIHEPYATNEINCDYSIGGQVHIRFDLGGELPNATVARVEQASQRALTLFRETFENVSDEIWVLIYEYQGDSLFNETPNYLAEQFPKLLFATFYNQLEVIDNGCSYTDESGAEIKSEIEARIIIGKVKVSEIQINNILTALANAEMGFEPAITQRIYFINPQTDRIFRMYDDRGCLIDSNSADSIRKLYIERSAWIVDYHRPEIDKYFQQP</sequence>
<dbReference type="InterPro" id="IPR024976">
    <property type="entry name" value="DUF3885"/>
</dbReference>
<comment type="caution">
    <text evidence="2">The sequence shown here is derived from an EMBL/GenBank/DDBJ whole genome shotgun (WGS) entry which is preliminary data.</text>
</comment>
<reference evidence="2 3" key="1">
    <citation type="submission" date="2020-11" db="EMBL/GenBank/DDBJ databases">
        <authorList>
            <person name="Kim M.K."/>
        </authorList>
    </citation>
    <scope>NUCLEOTIDE SEQUENCE [LARGE SCALE GENOMIC DNA]</scope>
    <source>
        <strain evidence="2 3">BT683</strain>
    </source>
</reference>
<proteinExistence type="predicted"/>
<evidence type="ECO:0000259" key="1">
    <source>
        <dbReference type="Pfam" id="PF13021"/>
    </source>
</evidence>
<evidence type="ECO:0000313" key="3">
    <source>
        <dbReference type="Proteomes" id="UP000597617"/>
    </source>
</evidence>
<feature type="domain" description="DUF3885" evidence="1">
    <location>
        <begin position="33"/>
        <end position="213"/>
    </location>
</feature>
<evidence type="ECO:0000313" key="2">
    <source>
        <dbReference type="EMBL" id="MBF9239935.1"/>
    </source>
</evidence>
<dbReference type="RefSeq" id="WP_196284284.1">
    <property type="nucleotide sequence ID" value="NZ_JADQDQ010000022.1"/>
</dbReference>
<gene>
    <name evidence="2" type="ORF">I2I05_21260</name>
</gene>
<name>A0ABS0INI1_9BACT</name>
<keyword evidence="3" id="KW-1185">Reference proteome</keyword>